<protein>
    <recommendedName>
        <fullName evidence="3">Phage major capsid protein</fullName>
    </recommendedName>
</protein>
<sequence length="341" mass="37515">MGYDSTKLKGLFSRVHNNKMIEDKEKGLFDEKDIKAYVKKVFNDGGSTPDPSLLHQFNTLVVETADEIAKPMVTNMLGYFANVDQKPRGQVVQINIPKKNKAKVIWSANGSGVDLVRVAGKDKEMAAPATFSTGFYYEPIDLVTDTVAAFRELVNDVANAKVRLYLDEIYKLVDAAIASRKIPTANVADGSGLTTADYNKVASTLQRYGGRPVFVADTLLIDHFAQDKAGSQPELVPENVKEELYTSLNITNIGRTTAVNLTNPFTDGTNTKTELPVNRGYMFAGSVTQKPLSVIEYGGMRQFTEQNPEDERVKIKLVQEASVKFLFGEAIGVLEDDAITL</sequence>
<evidence type="ECO:0000313" key="1">
    <source>
        <dbReference type="EMBL" id="GLO66140.1"/>
    </source>
</evidence>
<evidence type="ECO:0000313" key="2">
    <source>
        <dbReference type="Proteomes" id="UP001275436"/>
    </source>
</evidence>
<proteinExistence type="predicted"/>
<name>A0ABQ5TI58_9BACI</name>
<dbReference type="RefSeq" id="WP_317958023.1">
    <property type="nucleotide sequence ID" value="NZ_BSKO01000001.1"/>
</dbReference>
<keyword evidence="2" id="KW-1185">Reference proteome</keyword>
<organism evidence="1 2">
    <name type="scientific">Oceanobacillus kimchii</name>
    <dbReference type="NCBI Taxonomy" id="746691"/>
    <lineage>
        <taxon>Bacteria</taxon>
        <taxon>Bacillati</taxon>
        <taxon>Bacillota</taxon>
        <taxon>Bacilli</taxon>
        <taxon>Bacillales</taxon>
        <taxon>Bacillaceae</taxon>
        <taxon>Oceanobacillus</taxon>
    </lineage>
</organism>
<gene>
    <name evidence="1" type="primary">yonB</name>
    <name evidence="1" type="ORF">MACH08_19240</name>
</gene>
<accession>A0ABQ5TI58</accession>
<evidence type="ECO:0008006" key="3">
    <source>
        <dbReference type="Google" id="ProtNLM"/>
    </source>
</evidence>
<dbReference type="Proteomes" id="UP001275436">
    <property type="component" value="Unassembled WGS sequence"/>
</dbReference>
<reference evidence="1 2" key="1">
    <citation type="submission" date="2023-02" db="EMBL/GenBank/DDBJ databases">
        <title>Oceanobacillus kimchii IFOP_LL358 isolated form Alexandrium catenella lab strain.</title>
        <authorList>
            <person name="Gajardo G."/>
            <person name="Ueki S."/>
            <person name="Maruyama F."/>
        </authorList>
    </citation>
    <scope>NUCLEOTIDE SEQUENCE [LARGE SCALE GENOMIC DNA]</scope>
    <source>
        <strain evidence="1 2">IFOP_LL358</strain>
    </source>
</reference>
<comment type="caution">
    <text evidence="1">The sequence shown here is derived from an EMBL/GenBank/DDBJ whole genome shotgun (WGS) entry which is preliminary data.</text>
</comment>
<dbReference type="EMBL" id="BSKO01000001">
    <property type="protein sequence ID" value="GLO66140.1"/>
    <property type="molecule type" value="Genomic_DNA"/>
</dbReference>